<dbReference type="GO" id="GO:0006412">
    <property type="term" value="P:translation"/>
    <property type="evidence" value="ECO:0007669"/>
    <property type="project" value="InterPro"/>
</dbReference>
<dbReference type="InterPro" id="IPR000244">
    <property type="entry name" value="Ribosomal_bL9"/>
</dbReference>
<evidence type="ECO:0000256" key="2">
    <source>
        <dbReference type="ARBA" id="ARBA00022730"/>
    </source>
</evidence>
<evidence type="ECO:0000259" key="6">
    <source>
        <dbReference type="Pfam" id="PF01281"/>
    </source>
</evidence>
<keyword evidence="3" id="KW-0694">RNA-binding</keyword>
<evidence type="ECO:0000256" key="4">
    <source>
        <dbReference type="ARBA" id="ARBA00022980"/>
    </source>
</evidence>
<dbReference type="Pfam" id="PF03948">
    <property type="entry name" value="Ribosomal_L9_C"/>
    <property type="match status" value="1"/>
</dbReference>
<evidence type="ECO:0008006" key="9">
    <source>
        <dbReference type="Google" id="ProtNLM"/>
    </source>
</evidence>
<gene>
    <name evidence="8" type="ORF">METZ01_LOCUS128553</name>
</gene>
<dbReference type="AlphaFoldDB" id="A0A381YF55"/>
<dbReference type="InterPro" id="IPR036935">
    <property type="entry name" value="Ribosomal_bL9_N_sf"/>
</dbReference>
<dbReference type="GO" id="GO:0005840">
    <property type="term" value="C:ribosome"/>
    <property type="evidence" value="ECO:0007669"/>
    <property type="project" value="UniProtKB-KW"/>
</dbReference>
<protein>
    <recommendedName>
        <fullName evidence="9">Ribosomal protein L9 domain-containing protein</fullName>
    </recommendedName>
</protein>
<evidence type="ECO:0000256" key="5">
    <source>
        <dbReference type="ARBA" id="ARBA00023274"/>
    </source>
</evidence>
<sequence>MEIILLQDVNGLGEAGDVVNVKPGYARNKLVPEGLALRASKRNLAVAEERKQIVKMRKVRAAAADEVMVERLSKIEITIEAQVGEEDKMFGSVTTLDIHKALEEKSIIVDRHAILLDEPIKALGIYHVPVRVSADLNGDVKIYVIKS</sequence>
<reference evidence="8" key="1">
    <citation type="submission" date="2018-05" db="EMBL/GenBank/DDBJ databases">
        <authorList>
            <person name="Lanie J.A."/>
            <person name="Ng W.-L."/>
            <person name="Kazmierczak K.M."/>
            <person name="Andrzejewski T.M."/>
            <person name="Davidsen T.M."/>
            <person name="Wayne K.J."/>
            <person name="Tettelin H."/>
            <person name="Glass J.I."/>
            <person name="Rusch D."/>
            <person name="Podicherti R."/>
            <person name="Tsui H.-C.T."/>
            <person name="Winkler M.E."/>
        </authorList>
    </citation>
    <scope>NUCLEOTIDE SEQUENCE</scope>
</reference>
<keyword evidence="2" id="KW-0699">rRNA-binding</keyword>
<dbReference type="InterPro" id="IPR020070">
    <property type="entry name" value="Ribosomal_bL9_N"/>
</dbReference>
<dbReference type="Gene3D" id="3.40.5.10">
    <property type="entry name" value="Ribosomal protein L9, N-terminal domain"/>
    <property type="match status" value="1"/>
</dbReference>
<dbReference type="NCBIfam" id="TIGR00158">
    <property type="entry name" value="L9"/>
    <property type="match status" value="1"/>
</dbReference>
<evidence type="ECO:0000259" key="7">
    <source>
        <dbReference type="Pfam" id="PF03948"/>
    </source>
</evidence>
<dbReference type="SUPFAM" id="SSF55658">
    <property type="entry name" value="L9 N-domain-like"/>
    <property type="match status" value="1"/>
</dbReference>
<organism evidence="8">
    <name type="scientific">marine metagenome</name>
    <dbReference type="NCBI Taxonomy" id="408172"/>
    <lineage>
        <taxon>unclassified sequences</taxon>
        <taxon>metagenomes</taxon>
        <taxon>ecological metagenomes</taxon>
    </lineage>
</organism>
<accession>A0A381YF55</accession>
<dbReference type="PANTHER" id="PTHR21368">
    <property type="entry name" value="50S RIBOSOMAL PROTEIN L9"/>
    <property type="match status" value="1"/>
</dbReference>
<evidence type="ECO:0000256" key="3">
    <source>
        <dbReference type="ARBA" id="ARBA00022884"/>
    </source>
</evidence>
<keyword evidence="4" id="KW-0689">Ribosomal protein</keyword>
<dbReference type="Pfam" id="PF01281">
    <property type="entry name" value="Ribosomal_L9_N"/>
    <property type="match status" value="1"/>
</dbReference>
<dbReference type="SUPFAM" id="SSF55653">
    <property type="entry name" value="Ribosomal protein L9 C-domain"/>
    <property type="match status" value="1"/>
</dbReference>
<dbReference type="InterPro" id="IPR009027">
    <property type="entry name" value="Ribosomal_bL9/RNase_H1_N"/>
</dbReference>
<evidence type="ECO:0000256" key="1">
    <source>
        <dbReference type="ARBA" id="ARBA00010605"/>
    </source>
</evidence>
<evidence type="ECO:0000313" key="8">
    <source>
        <dbReference type="EMBL" id="SVA75699.1"/>
    </source>
</evidence>
<proteinExistence type="inferred from homology"/>
<dbReference type="InterPro" id="IPR020069">
    <property type="entry name" value="Ribosomal_bL9_C"/>
</dbReference>
<dbReference type="GO" id="GO:0019843">
    <property type="term" value="F:rRNA binding"/>
    <property type="evidence" value="ECO:0007669"/>
    <property type="project" value="UniProtKB-KW"/>
</dbReference>
<feature type="domain" description="Large ribosomal subunit protein bL9 C-terminal" evidence="7">
    <location>
        <begin position="68"/>
        <end position="145"/>
    </location>
</feature>
<feature type="domain" description="Ribosomal protein L9" evidence="6">
    <location>
        <begin position="1"/>
        <end position="45"/>
    </location>
</feature>
<dbReference type="EMBL" id="UINC01018100">
    <property type="protein sequence ID" value="SVA75699.1"/>
    <property type="molecule type" value="Genomic_DNA"/>
</dbReference>
<comment type="similarity">
    <text evidence="1">Belongs to the bacterial ribosomal protein bL9 family.</text>
</comment>
<dbReference type="InterPro" id="IPR020594">
    <property type="entry name" value="Ribosomal_bL9_bac/chp"/>
</dbReference>
<dbReference type="GO" id="GO:0003735">
    <property type="term" value="F:structural constituent of ribosome"/>
    <property type="evidence" value="ECO:0007669"/>
    <property type="project" value="InterPro"/>
</dbReference>
<dbReference type="Gene3D" id="3.10.430.100">
    <property type="entry name" value="Ribosomal protein L9, C-terminal domain"/>
    <property type="match status" value="1"/>
</dbReference>
<keyword evidence="5" id="KW-0687">Ribonucleoprotein</keyword>
<dbReference type="HAMAP" id="MF_00503">
    <property type="entry name" value="Ribosomal_bL9"/>
    <property type="match status" value="1"/>
</dbReference>
<dbReference type="GO" id="GO:1990904">
    <property type="term" value="C:ribonucleoprotein complex"/>
    <property type="evidence" value="ECO:0007669"/>
    <property type="project" value="UniProtKB-KW"/>
</dbReference>
<dbReference type="InterPro" id="IPR036791">
    <property type="entry name" value="Ribosomal_bL9_C_sf"/>
</dbReference>
<name>A0A381YF55_9ZZZZ</name>